<dbReference type="InterPro" id="IPR000571">
    <property type="entry name" value="Znf_CCCH"/>
</dbReference>
<organism evidence="8 9">
    <name type="scientific">Caenorhabditis briggsae</name>
    <dbReference type="NCBI Taxonomy" id="6238"/>
    <lineage>
        <taxon>Eukaryota</taxon>
        <taxon>Metazoa</taxon>
        <taxon>Ecdysozoa</taxon>
        <taxon>Nematoda</taxon>
        <taxon>Chromadorea</taxon>
        <taxon>Rhabditida</taxon>
        <taxon>Rhabditina</taxon>
        <taxon>Rhabditomorpha</taxon>
        <taxon>Rhabditoidea</taxon>
        <taxon>Rhabditidae</taxon>
        <taxon>Peloderinae</taxon>
        <taxon>Caenorhabditis</taxon>
    </lineage>
</organism>
<dbReference type="SUPFAM" id="SSF90229">
    <property type="entry name" value="CCCH zinc finger"/>
    <property type="match status" value="1"/>
</dbReference>
<dbReference type="AlphaFoldDB" id="A0AAE9J875"/>
<evidence type="ECO:0000256" key="4">
    <source>
        <dbReference type="ARBA" id="ARBA00022833"/>
    </source>
</evidence>
<dbReference type="SMART" id="SM00356">
    <property type="entry name" value="ZnF_C3H1"/>
    <property type="match status" value="2"/>
</dbReference>
<keyword evidence="9" id="KW-1185">Reference proteome</keyword>
<name>A0AAE9J875_CAEBR</name>
<feature type="domain" description="C3H1-type" evidence="7">
    <location>
        <begin position="154"/>
        <end position="182"/>
    </location>
</feature>
<feature type="region of interest" description="Disordered" evidence="6">
    <location>
        <begin position="124"/>
        <end position="152"/>
    </location>
</feature>
<feature type="zinc finger region" description="C3H1-type" evidence="5">
    <location>
        <begin position="195"/>
        <end position="220"/>
    </location>
</feature>
<accession>A0AAE9J875</accession>
<evidence type="ECO:0000256" key="3">
    <source>
        <dbReference type="ARBA" id="ARBA00022771"/>
    </source>
</evidence>
<dbReference type="GO" id="GO:0003729">
    <property type="term" value="F:mRNA binding"/>
    <property type="evidence" value="ECO:0007669"/>
    <property type="project" value="InterPro"/>
</dbReference>
<feature type="compositionally biased region" description="Basic and acidic residues" evidence="6">
    <location>
        <begin position="137"/>
        <end position="152"/>
    </location>
</feature>
<dbReference type="Proteomes" id="UP000829354">
    <property type="component" value="Chromosome II"/>
</dbReference>
<dbReference type="InterPro" id="IPR036855">
    <property type="entry name" value="Znf_CCCH_sf"/>
</dbReference>
<evidence type="ECO:0000313" key="9">
    <source>
        <dbReference type="Proteomes" id="UP000829354"/>
    </source>
</evidence>
<keyword evidence="1 5" id="KW-0479">Metal-binding</keyword>
<evidence type="ECO:0000256" key="2">
    <source>
        <dbReference type="ARBA" id="ARBA00022737"/>
    </source>
</evidence>
<dbReference type="Gene3D" id="4.10.1000.10">
    <property type="entry name" value="Zinc finger, CCCH-type"/>
    <property type="match status" value="1"/>
</dbReference>
<evidence type="ECO:0000256" key="5">
    <source>
        <dbReference type="PROSITE-ProRule" id="PRU00723"/>
    </source>
</evidence>
<evidence type="ECO:0000259" key="7">
    <source>
        <dbReference type="PROSITE" id="PS50103"/>
    </source>
</evidence>
<dbReference type="PROSITE" id="PS50103">
    <property type="entry name" value="ZF_C3H1"/>
    <property type="match status" value="2"/>
</dbReference>
<dbReference type="InterPro" id="IPR045877">
    <property type="entry name" value="ZFP36-like"/>
</dbReference>
<feature type="domain" description="C3H1-type" evidence="7">
    <location>
        <begin position="195"/>
        <end position="220"/>
    </location>
</feature>
<feature type="zinc finger region" description="C3H1-type" evidence="5">
    <location>
        <begin position="154"/>
        <end position="182"/>
    </location>
</feature>
<sequence>MFASVNSSFLYDAMDGQPQLTSESSWPTVYSTGLEPPSVTFLYWQGAQTGYFYPVVQDSTSYSSSYSFMEPIYYQVEPRQVDFSTQYQGQCYLEPILCQVEQQPVEHYQAKENEKQLEELYHGSIGQSEEQSPVEALESKDEGTKDQENEKPAGYKTRLCTHYSSGRKCPKRSKCQFAHGPKELRSRVSPAKDPRLKTMVCRSIGSCSLGIRCRFLHPEDGQDYRKAMDFEEKKDAHSKKVQSLHNIRKHHPVGSQEAMDVELEINRSVREYIGKGQEEIIIMISME</sequence>
<evidence type="ECO:0000256" key="6">
    <source>
        <dbReference type="SAM" id="MobiDB-lite"/>
    </source>
</evidence>
<evidence type="ECO:0000313" key="8">
    <source>
        <dbReference type="EMBL" id="UMM20132.1"/>
    </source>
</evidence>
<dbReference type="PANTHER" id="PTHR12547:SF18">
    <property type="entry name" value="PROTEIN TIS11"/>
    <property type="match status" value="1"/>
</dbReference>
<dbReference type="GO" id="GO:0043186">
    <property type="term" value="C:P granule"/>
    <property type="evidence" value="ECO:0007669"/>
    <property type="project" value="UniProtKB-ARBA"/>
</dbReference>
<gene>
    <name evidence="8" type="ORF">L5515_015485</name>
</gene>
<keyword evidence="2" id="KW-0677">Repeat</keyword>
<evidence type="ECO:0000256" key="1">
    <source>
        <dbReference type="ARBA" id="ARBA00022723"/>
    </source>
</evidence>
<dbReference type="EMBL" id="CP092621">
    <property type="protein sequence ID" value="UMM20132.1"/>
    <property type="molecule type" value="Genomic_DNA"/>
</dbReference>
<dbReference type="PANTHER" id="PTHR12547">
    <property type="entry name" value="CCCH ZINC FINGER/TIS11-RELATED"/>
    <property type="match status" value="1"/>
</dbReference>
<reference evidence="8 9" key="1">
    <citation type="submission" date="2022-04" db="EMBL/GenBank/DDBJ databases">
        <title>Chromosome-level reference genomes for two strains of Caenorhabditis briggsae: an improved platform for comparative genomics.</title>
        <authorList>
            <person name="Stevens L."/>
            <person name="Andersen E."/>
        </authorList>
    </citation>
    <scope>NUCLEOTIDE SEQUENCE [LARGE SCALE GENOMIC DNA]</scope>
    <source>
        <strain evidence="8">VX34</strain>
        <tissue evidence="8">Whole-organism</tissue>
    </source>
</reference>
<keyword evidence="3 5" id="KW-0863">Zinc-finger</keyword>
<proteinExistence type="predicted"/>
<dbReference type="GO" id="GO:0008270">
    <property type="term" value="F:zinc ion binding"/>
    <property type="evidence" value="ECO:0007669"/>
    <property type="project" value="UniProtKB-KW"/>
</dbReference>
<keyword evidence="4 5" id="KW-0862">Zinc</keyword>
<protein>
    <recommendedName>
        <fullName evidence="7">C3H1-type domain-containing protein</fullName>
    </recommendedName>
</protein>